<reference evidence="2" key="1">
    <citation type="journal article" date="2023" name="Mol. Phylogenet. Evol.">
        <title>Genome-scale phylogeny and comparative genomics of the fungal order Sordariales.</title>
        <authorList>
            <person name="Hensen N."/>
            <person name="Bonometti L."/>
            <person name="Westerberg I."/>
            <person name="Brannstrom I.O."/>
            <person name="Guillou S."/>
            <person name="Cros-Aarteil S."/>
            <person name="Calhoun S."/>
            <person name="Haridas S."/>
            <person name="Kuo A."/>
            <person name="Mondo S."/>
            <person name="Pangilinan J."/>
            <person name="Riley R."/>
            <person name="LaButti K."/>
            <person name="Andreopoulos B."/>
            <person name="Lipzen A."/>
            <person name="Chen C."/>
            <person name="Yan M."/>
            <person name="Daum C."/>
            <person name="Ng V."/>
            <person name="Clum A."/>
            <person name="Steindorff A."/>
            <person name="Ohm R.A."/>
            <person name="Martin F."/>
            <person name="Silar P."/>
            <person name="Natvig D.O."/>
            <person name="Lalanne C."/>
            <person name="Gautier V."/>
            <person name="Ament-Velasquez S.L."/>
            <person name="Kruys A."/>
            <person name="Hutchinson M.I."/>
            <person name="Powell A.J."/>
            <person name="Barry K."/>
            <person name="Miller A.N."/>
            <person name="Grigoriev I.V."/>
            <person name="Debuchy R."/>
            <person name="Gladieux P."/>
            <person name="Hiltunen Thoren M."/>
            <person name="Johannesson H."/>
        </authorList>
    </citation>
    <scope>NUCLEOTIDE SEQUENCE</scope>
    <source>
        <strain evidence="2">CBS 508.74</strain>
    </source>
</reference>
<accession>A0AAN6TB39</accession>
<proteinExistence type="predicted"/>
<name>A0AAN6TB39_9PEZI</name>
<keyword evidence="3" id="KW-1185">Reference proteome</keyword>
<organism evidence="2 3">
    <name type="scientific">Canariomyces notabilis</name>
    <dbReference type="NCBI Taxonomy" id="2074819"/>
    <lineage>
        <taxon>Eukaryota</taxon>
        <taxon>Fungi</taxon>
        <taxon>Dikarya</taxon>
        <taxon>Ascomycota</taxon>
        <taxon>Pezizomycotina</taxon>
        <taxon>Sordariomycetes</taxon>
        <taxon>Sordariomycetidae</taxon>
        <taxon>Sordariales</taxon>
        <taxon>Chaetomiaceae</taxon>
        <taxon>Canariomyces</taxon>
    </lineage>
</organism>
<gene>
    <name evidence="2" type="ORF">N656DRAFT_790579</name>
</gene>
<sequence length="288" mass="30422">MLEALASLALATAATLVLLPSGASAARACSGTSAGFQYRLGELRYDSPDPSKKNGLATIAASLQSSTGTPLYECVAQWPESWAGWYKGGSEPVWGDCIFTGAGIGADDTVTFAVDWKNKTMYLSHTFACSDRPGTEGLATGSIQLDVNCTAPADDGSSYCILKSTSTGARPTLNISTKLAAASLNATSPCADNTERYQSWKLRDWLRRIVMEPGSSPINPKLVSDSGPSFTLQNMASGDVFRCATSGKENATFVGGCQSANGTTTTAEFQFDSQLNTLEITQHWKCDS</sequence>
<dbReference type="RefSeq" id="XP_064668642.1">
    <property type="nucleotide sequence ID" value="XM_064816901.1"/>
</dbReference>
<evidence type="ECO:0000256" key="1">
    <source>
        <dbReference type="SAM" id="SignalP"/>
    </source>
</evidence>
<dbReference type="EMBL" id="MU853347">
    <property type="protein sequence ID" value="KAK4111072.1"/>
    <property type="molecule type" value="Genomic_DNA"/>
</dbReference>
<feature type="chain" id="PRO_5043000501" evidence="1">
    <location>
        <begin position="26"/>
        <end position="288"/>
    </location>
</feature>
<protein>
    <submittedName>
        <fullName evidence="2">Uncharacterized protein</fullName>
    </submittedName>
</protein>
<comment type="caution">
    <text evidence="2">The sequence shown here is derived from an EMBL/GenBank/DDBJ whole genome shotgun (WGS) entry which is preliminary data.</text>
</comment>
<evidence type="ECO:0000313" key="2">
    <source>
        <dbReference type="EMBL" id="KAK4111072.1"/>
    </source>
</evidence>
<dbReference type="Proteomes" id="UP001302812">
    <property type="component" value="Unassembled WGS sequence"/>
</dbReference>
<feature type="signal peptide" evidence="1">
    <location>
        <begin position="1"/>
        <end position="25"/>
    </location>
</feature>
<keyword evidence="1" id="KW-0732">Signal</keyword>
<dbReference type="AlphaFoldDB" id="A0AAN6TB39"/>
<evidence type="ECO:0000313" key="3">
    <source>
        <dbReference type="Proteomes" id="UP001302812"/>
    </source>
</evidence>
<dbReference type="GeneID" id="89941026"/>
<reference evidence="2" key="2">
    <citation type="submission" date="2023-05" db="EMBL/GenBank/DDBJ databases">
        <authorList>
            <consortium name="Lawrence Berkeley National Laboratory"/>
            <person name="Steindorff A."/>
            <person name="Hensen N."/>
            <person name="Bonometti L."/>
            <person name="Westerberg I."/>
            <person name="Brannstrom I.O."/>
            <person name="Guillou S."/>
            <person name="Cros-Aarteil S."/>
            <person name="Calhoun S."/>
            <person name="Haridas S."/>
            <person name="Kuo A."/>
            <person name="Mondo S."/>
            <person name="Pangilinan J."/>
            <person name="Riley R."/>
            <person name="Labutti K."/>
            <person name="Andreopoulos B."/>
            <person name="Lipzen A."/>
            <person name="Chen C."/>
            <person name="Yanf M."/>
            <person name="Daum C."/>
            <person name="Ng V."/>
            <person name="Clum A."/>
            <person name="Ohm R."/>
            <person name="Martin F."/>
            <person name="Silar P."/>
            <person name="Natvig D."/>
            <person name="Lalanne C."/>
            <person name="Gautier V."/>
            <person name="Ament-Velasquez S.L."/>
            <person name="Kruys A."/>
            <person name="Hutchinson M.I."/>
            <person name="Powell A.J."/>
            <person name="Barry K."/>
            <person name="Miller A.N."/>
            <person name="Grigoriev I.V."/>
            <person name="Debuchy R."/>
            <person name="Gladieux P."/>
            <person name="Thoren M.H."/>
            <person name="Johannesson H."/>
        </authorList>
    </citation>
    <scope>NUCLEOTIDE SEQUENCE</scope>
    <source>
        <strain evidence="2">CBS 508.74</strain>
    </source>
</reference>